<evidence type="ECO:0000256" key="4">
    <source>
        <dbReference type="ARBA" id="ARBA00023136"/>
    </source>
</evidence>
<name>A0ABX8V2S4_9BURK</name>
<dbReference type="PANTHER" id="PTHR11662:SF399">
    <property type="entry name" value="FI19708P1-RELATED"/>
    <property type="match status" value="1"/>
</dbReference>
<dbReference type="SUPFAM" id="SSF103473">
    <property type="entry name" value="MFS general substrate transporter"/>
    <property type="match status" value="1"/>
</dbReference>
<keyword evidence="2 5" id="KW-0812">Transmembrane</keyword>
<evidence type="ECO:0000256" key="3">
    <source>
        <dbReference type="ARBA" id="ARBA00022989"/>
    </source>
</evidence>
<evidence type="ECO:0000313" key="7">
    <source>
        <dbReference type="EMBL" id="QYD73358.1"/>
    </source>
</evidence>
<gene>
    <name evidence="7" type="ORF">KZJ38_27395</name>
</gene>
<evidence type="ECO:0000256" key="2">
    <source>
        <dbReference type="ARBA" id="ARBA00022692"/>
    </source>
</evidence>
<feature type="transmembrane region" description="Helical" evidence="5">
    <location>
        <begin position="265"/>
        <end position="289"/>
    </location>
</feature>
<evidence type="ECO:0000256" key="1">
    <source>
        <dbReference type="ARBA" id="ARBA00004141"/>
    </source>
</evidence>
<keyword evidence="8" id="KW-1185">Reference proteome</keyword>
<organism evidence="7 8">
    <name type="scientific">Paraburkholderia edwinii</name>
    <dbReference type="NCBI Taxonomy" id="2861782"/>
    <lineage>
        <taxon>Bacteria</taxon>
        <taxon>Pseudomonadati</taxon>
        <taxon>Pseudomonadota</taxon>
        <taxon>Betaproteobacteria</taxon>
        <taxon>Burkholderiales</taxon>
        <taxon>Burkholderiaceae</taxon>
        <taxon>Paraburkholderia</taxon>
    </lineage>
</organism>
<evidence type="ECO:0000313" key="8">
    <source>
        <dbReference type="Proteomes" id="UP000826462"/>
    </source>
</evidence>
<feature type="transmembrane region" description="Helical" evidence="5">
    <location>
        <begin position="354"/>
        <end position="378"/>
    </location>
</feature>
<evidence type="ECO:0000256" key="5">
    <source>
        <dbReference type="SAM" id="Phobius"/>
    </source>
</evidence>
<dbReference type="Pfam" id="PF11700">
    <property type="entry name" value="ATG22"/>
    <property type="match status" value="1"/>
</dbReference>
<dbReference type="RefSeq" id="WP_219803103.1">
    <property type="nucleotide sequence ID" value="NZ_CP080096.1"/>
</dbReference>
<feature type="transmembrane region" description="Helical" evidence="5">
    <location>
        <begin position="326"/>
        <end position="347"/>
    </location>
</feature>
<dbReference type="InterPro" id="IPR011701">
    <property type="entry name" value="MFS"/>
</dbReference>
<sequence length="432" mass="46777">MQKTNMFKGATGRVFMLICAMYFIEYVDRVNLSVAAPLLKSELHLSNTQLGVALSAFGYCYATFQIINGYLGDRIGPRLMLAISGLLWAIGTLTTGVVGGLSTLVFARMCVGLGEAGTIPNATRAMTNWVPAPKRGFAQGFTHAAARCAATVTPPLLVVMFPVLGWRGSFMALGCVSLVWVTVWLFYFRDDPRTHRGVTRAEIDFLPAYVGPRHRTAVPWWPLIRRIMPVTLVFFCHAWTLWLYLSWLPSFFVGEYGIELKHSALFTSGVFLAGVVGDTAGGMLTDAIYKRTGNLNRARRDVIVCGFLGSLVLLSCVLFVRNTAVITLCLAGALFCLEATEGPIWAVPMDVAPAFAGVASGFVSTAAGLAAIVSPLAFGIVTDMTGSYRVPFVMSIVLLLIGVGLAFWIRADRRVQSSSESITSTQSLEAQP</sequence>
<dbReference type="PROSITE" id="PS50850">
    <property type="entry name" value="MFS"/>
    <property type="match status" value="1"/>
</dbReference>
<feature type="transmembrane region" description="Helical" evidence="5">
    <location>
        <begin position="12"/>
        <end position="28"/>
    </location>
</feature>
<dbReference type="InterPro" id="IPR036259">
    <property type="entry name" value="MFS_trans_sf"/>
</dbReference>
<feature type="transmembrane region" description="Helical" evidence="5">
    <location>
        <begin position="164"/>
        <end position="187"/>
    </location>
</feature>
<feature type="transmembrane region" description="Helical" evidence="5">
    <location>
        <begin position="301"/>
        <end position="320"/>
    </location>
</feature>
<dbReference type="InterPro" id="IPR050382">
    <property type="entry name" value="MFS_Na/Anion_cotransporter"/>
</dbReference>
<keyword evidence="3 5" id="KW-1133">Transmembrane helix</keyword>
<dbReference type="InterPro" id="IPR020846">
    <property type="entry name" value="MFS_dom"/>
</dbReference>
<feature type="transmembrane region" description="Helical" evidence="5">
    <location>
        <begin position="79"/>
        <end position="107"/>
    </location>
</feature>
<dbReference type="Proteomes" id="UP000826462">
    <property type="component" value="Chromosome 2"/>
</dbReference>
<comment type="subcellular location">
    <subcellularLocation>
        <location evidence="1">Membrane</location>
        <topology evidence="1">Multi-pass membrane protein</topology>
    </subcellularLocation>
</comment>
<dbReference type="CDD" id="cd17319">
    <property type="entry name" value="MFS_ExuT_GudP_like"/>
    <property type="match status" value="1"/>
</dbReference>
<dbReference type="Pfam" id="PF07690">
    <property type="entry name" value="MFS_1"/>
    <property type="match status" value="1"/>
</dbReference>
<dbReference type="EMBL" id="CP080096">
    <property type="protein sequence ID" value="QYD73358.1"/>
    <property type="molecule type" value="Genomic_DNA"/>
</dbReference>
<proteinExistence type="predicted"/>
<keyword evidence="4 5" id="KW-0472">Membrane</keyword>
<dbReference type="InterPro" id="IPR024671">
    <property type="entry name" value="Atg22-like"/>
</dbReference>
<feature type="transmembrane region" description="Helical" evidence="5">
    <location>
        <begin position="390"/>
        <end position="409"/>
    </location>
</feature>
<reference evidence="7 8" key="1">
    <citation type="submission" date="2021-07" db="EMBL/GenBank/DDBJ databases">
        <title>Paraburkholderia edwinii protects Aspergillus sp. from phenazines by acting as a toxin sponge.</title>
        <authorList>
            <person name="Dahlstrom K.M."/>
            <person name="Newman D.K."/>
        </authorList>
    </citation>
    <scope>NUCLEOTIDE SEQUENCE [LARGE SCALE GENOMIC DNA]</scope>
    <source>
        <strain evidence="7 8">Pe01</strain>
    </source>
</reference>
<feature type="domain" description="Major facilitator superfamily (MFS) profile" evidence="6">
    <location>
        <begin position="14"/>
        <end position="414"/>
    </location>
</feature>
<dbReference type="PANTHER" id="PTHR11662">
    <property type="entry name" value="SOLUTE CARRIER FAMILY 17"/>
    <property type="match status" value="1"/>
</dbReference>
<accession>A0ABX8V2S4</accession>
<feature type="transmembrane region" description="Helical" evidence="5">
    <location>
        <begin position="48"/>
        <end position="67"/>
    </location>
</feature>
<evidence type="ECO:0000259" key="6">
    <source>
        <dbReference type="PROSITE" id="PS50850"/>
    </source>
</evidence>
<feature type="transmembrane region" description="Helical" evidence="5">
    <location>
        <begin position="223"/>
        <end position="245"/>
    </location>
</feature>
<protein>
    <submittedName>
        <fullName evidence="7">MFS transporter</fullName>
    </submittedName>
</protein>
<dbReference type="Gene3D" id="1.20.1250.20">
    <property type="entry name" value="MFS general substrate transporter like domains"/>
    <property type="match status" value="2"/>
</dbReference>